<dbReference type="GO" id="GO:0140662">
    <property type="term" value="F:ATP-dependent protein folding chaperone"/>
    <property type="evidence" value="ECO:0007669"/>
    <property type="project" value="InterPro"/>
</dbReference>
<proteinExistence type="inferred from homology"/>
<name>A0A6M4WZG6_9ACTN</name>
<accession>A0A6M4WZG6</accession>
<gene>
    <name evidence="8" type="ORF">G9272_41075</name>
</gene>
<dbReference type="PRINTS" id="PR00301">
    <property type="entry name" value="HEATSHOCK70"/>
</dbReference>
<evidence type="ECO:0000256" key="7">
    <source>
        <dbReference type="SAM" id="MobiDB-lite"/>
    </source>
</evidence>
<dbReference type="PANTHER" id="PTHR19375">
    <property type="entry name" value="HEAT SHOCK PROTEIN 70KDA"/>
    <property type="match status" value="1"/>
</dbReference>
<keyword evidence="5" id="KW-0143">Chaperone</keyword>
<dbReference type="GO" id="GO:0005524">
    <property type="term" value="F:ATP binding"/>
    <property type="evidence" value="ECO:0007669"/>
    <property type="project" value="UniProtKB-KW"/>
</dbReference>
<dbReference type="InterPro" id="IPR018181">
    <property type="entry name" value="Heat_shock_70_CS"/>
</dbReference>
<evidence type="ECO:0000256" key="6">
    <source>
        <dbReference type="RuleBase" id="RU003322"/>
    </source>
</evidence>
<dbReference type="Gene3D" id="3.30.420.40">
    <property type="match status" value="2"/>
</dbReference>
<evidence type="ECO:0000256" key="2">
    <source>
        <dbReference type="ARBA" id="ARBA00022741"/>
    </source>
</evidence>
<dbReference type="Pfam" id="PF00012">
    <property type="entry name" value="HSP70"/>
    <property type="match status" value="1"/>
</dbReference>
<dbReference type="SUPFAM" id="SSF53067">
    <property type="entry name" value="Actin-like ATPase domain"/>
    <property type="match status" value="2"/>
</dbReference>
<evidence type="ECO:0000256" key="5">
    <source>
        <dbReference type="ARBA" id="ARBA00023186"/>
    </source>
</evidence>
<keyword evidence="9" id="KW-1185">Reference proteome</keyword>
<keyword evidence="2 6" id="KW-0547">Nucleotide-binding</keyword>
<dbReference type="AlphaFoldDB" id="A0A6M4WZG6"/>
<evidence type="ECO:0000256" key="1">
    <source>
        <dbReference type="ARBA" id="ARBA00007381"/>
    </source>
</evidence>
<reference evidence="8" key="1">
    <citation type="submission" date="2020-03" db="EMBL/GenBank/DDBJ databases">
        <title>Molecular networking-based the target discovery of potent antiproliferative macrolactams: 5/6/7/16 polycyclic ansamycins and glycosylated trienomycin from Streptomyces cacaoi subsp. asoensis.</title>
        <authorList>
            <person name="Liu L.-L."/>
        </authorList>
    </citation>
    <scope>NUCLEOTIDE SEQUENCE [LARGE SCALE GENOMIC DNA]</scope>
    <source>
        <strain evidence="8">H2S5</strain>
    </source>
</reference>
<protein>
    <submittedName>
        <fullName evidence="8">Hsp70 family protein</fullName>
    </submittedName>
</protein>
<evidence type="ECO:0000256" key="4">
    <source>
        <dbReference type="ARBA" id="ARBA00023016"/>
    </source>
</evidence>
<feature type="compositionally biased region" description="Basic and acidic residues" evidence="7">
    <location>
        <begin position="496"/>
        <end position="510"/>
    </location>
</feature>
<dbReference type="RefSeq" id="WP_171401245.1">
    <property type="nucleotide sequence ID" value="NZ_CP049838.1"/>
</dbReference>
<comment type="similarity">
    <text evidence="1 6">Belongs to the heat shock protein 70 family.</text>
</comment>
<dbReference type="InterPro" id="IPR013126">
    <property type="entry name" value="Hsp_70_fam"/>
</dbReference>
<organism evidence="8 9">
    <name type="scientific">Streptomyces asoensis</name>
    <dbReference type="NCBI Taxonomy" id="249586"/>
    <lineage>
        <taxon>Bacteria</taxon>
        <taxon>Bacillati</taxon>
        <taxon>Actinomycetota</taxon>
        <taxon>Actinomycetes</taxon>
        <taxon>Kitasatosporales</taxon>
        <taxon>Streptomycetaceae</taxon>
        <taxon>Streptomyces</taxon>
    </lineage>
</organism>
<dbReference type="EMBL" id="CP049838">
    <property type="protein sequence ID" value="QJT05934.1"/>
    <property type="molecule type" value="Genomic_DNA"/>
</dbReference>
<dbReference type="Proteomes" id="UP000502665">
    <property type="component" value="Chromosome"/>
</dbReference>
<dbReference type="Gene3D" id="3.90.640.10">
    <property type="entry name" value="Actin, Chain A, domain 4"/>
    <property type="match status" value="1"/>
</dbReference>
<feature type="region of interest" description="Disordered" evidence="7">
    <location>
        <begin position="476"/>
        <end position="510"/>
    </location>
</feature>
<dbReference type="PROSITE" id="PS00297">
    <property type="entry name" value="HSP70_1"/>
    <property type="match status" value="1"/>
</dbReference>
<keyword evidence="4" id="KW-0346">Stress response</keyword>
<evidence type="ECO:0000313" key="9">
    <source>
        <dbReference type="Proteomes" id="UP000502665"/>
    </source>
</evidence>
<dbReference type="InterPro" id="IPR043129">
    <property type="entry name" value="ATPase_NBD"/>
</dbReference>
<sequence>MTEPSAPASGGTVAVRTSARSPVLVVDLGTTSSSAVVASADGQHHLLKHTDGITRHDWLPTAVLLDQDTFLVGWQAYERRGDDPALYRTEFKPDIGSAVPIPFGRSSFPAATLVTAVLAHIREIAAELGPVPERVLLTVPAETTHARRDAMVGAGRAAGFDDVDLLPEPVAAAYAPTLGGDWQRGDLVLVYDFGGGTFDAALVRIGDRTHEILGQQSLLTGHGGRDIDAALMADLRPAADRWLTADPTREDIRHRLDRRTADAAVALKHRLSTAERATAEIALDIPTQWVSRDRLHDIAMPVLAGTVACCRALISQAGATLDQIAAVVLVGGSTRLRMAAAYVEKELGLPVRRTADPTLAVVHGAARWAGLTAGGGMTGEAPTELEYPLRWPIPAGEARLERWLVAEHGTYPAGAALARVRLTDNTLHDLCAPREGRIVRRHALEGQCVFDGDWLVTVVHPLPPGAEFTYELVPWAQGRRSSTPDPRHPKRAARRGGGDDRDDDREIPPR</sequence>
<evidence type="ECO:0000256" key="3">
    <source>
        <dbReference type="ARBA" id="ARBA00022840"/>
    </source>
</evidence>
<keyword evidence="3 6" id="KW-0067">ATP-binding</keyword>
<evidence type="ECO:0000313" key="8">
    <source>
        <dbReference type="EMBL" id="QJT05934.1"/>
    </source>
</evidence>